<protein>
    <submittedName>
        <fullName evidence="2">Uncharacterized protein</fullName>
    </submittedName>
</protein>
<dbReference type="PATRIC" id="fig|178901.14.peg.768"/>
<keyword evidence="1" id="KW-0472">Membrane</keyword>
<dbReference type="AlphaFoldDB" id="A0A149UPL1"/>
<keyword evidence="1" id="KW-1133">Transmembrane helix</keyword>
<gene>
    <name evidence="2" type="ORF">AD951_04490</name>
</gene>
<accession>A0A149UPL1</accession>
<comment type="caution">
    <text evidence="2">The sequence shown here is derived from an EMBL/GenBank/DDBJ whole genome shotgun (WGS) entry which is preliminary data.</text>
</comment>
<feature type="transmembrane region" description="Helical" evidence="1">
    <location>
        <begin position="20"/>
        <end position="53"/>
    </location>
</feature>
<evidence type="ECO:0000256" key="1">
    <source>
        <dbReference type="SAM" id="Phobius"/>
    </source>
</evidence>
<dbReference type="EMBL" id="LHZX01000257">
    <property type="protein sequence ID" value="KXV69939.1"/>
    <property type="molecule type" value="Genomic_DNA"/>
</dbReference>
<organism evidence="2 3">
    <name type="scientific">Acetobacter malorum</name>
    <dbReference type="NCBI Taxonomy" id="178901"/>
    <lineage>
        <taxon>Bacteria</taxon>
        <taxon>Pseudomonadati</taxon>
        <taxon>Pseudomonadota</taxon>
        <taxon>Alphaproteobacteria</taxon>
        <taxon>Acetobacterales</taxon>
        <taxon>Acetobacteraceae</taxon>
        <taxon>Acetobacter</taxon>
    </lineage>
</organism>
<reference evidence="2 3" key="1">
    <citation type="submission" date="2015-06" db="EMBL/GenBank/DDBJ databases">
        <title>Improved classification and identification of acetic acid bacteria using matrix-assisted laser desorption/ionization time-of-flight mass spectrometry; Gluconobacter nephelii and Gluconobacter uchimurae are later heterotypic synonyms of Gluconobacter japonicus and Gluconobacter oxydans, respectively.</title>
        <authorList>
            <person name="Li L."/>
            <person name="Cleenwerck I."/>
            <person name="De Vuyst L."/>
            <person name="Vandamme P."/>
        </authorList>
    </citation>
    <scope>NUCLEOTIDE SEQUENCE [LARGE SCALE GENOMIC DNA]</scope>
    <source>
        <strain evidence="2 3">LMG 1699</strain>
    </source>
</reference>
<evidence type="ECO:0000313" key="2">
    <source>
        <dbReference type="EMBL" id="KXV69939.1"/>
    </source>
</evidence>
<dbReference type="Proteomes" id="UP000075377">
    <property type="component" value="Unassembled WGS sequence"/>
</dbReference>
<sequence>MRMRKFGFPDDPPIFRPSRVMFQINAAGVISTFLAVGLLVGAVVNAVMCVVMLHRADSVPYVVDGGQFGCRVPPTEVGGHR</sequence>
<proteinExistence type="predicted"/>
<evidence type="ECO:0000313" key="3">
    <source>
        <dbReference type="Proteomes" id="UP000075377"/>
    </source>
</evidence>
<name>A0A149UPL1_9PROT</name>
<keyword evidence="1" id="KW-0812">Transmembrane</keyword>